<protein>
    <recommendedName>
        <fullName evidence="5">DUF1835 domain-containing protein</fullName>
    </recommendedName>
</protein>
<organism evidence="3 4">
    <name type="scientific">Jeotgalibacillus proteolyticus</name>
    <dbReference type="NCBI Taxonomy" id="2082395"/>
    <lineage>
        <taxon>Bacteria</taxon>
        <taxon>Bacillati</taxon>
        <taxon>Bacillota</taxon>
        <taxon>Bacilli</taxon>
        <taxon>Bacillales</taxon>
        <taxon>Caryophanaceae</taxon>
        <taxon>Jeotgalibacillus</taxon>
    </lineage>
</organism>
<sequence>MNNHLIKGRDTMIHLIFGAAAAGSLKYALRKGNHKIIEFPIDFSVGPFTNIHQQSGIDNYFSWVKSAYHPVWGFYKEDQATCSQSLQQVEEIEDGEQVTIWTSENASEQIGLRISCFLLKDKEVELRLINTSDAMEDYTKLEDVQIHIRHTGECVPEQLAHFYKHSTCSISEKMKSNYVKGGERLVSSEGVVRSWINGEIVEERESRDDRFILESAIRLHSEMPEQEFINATSLVGEVIGHSKQTISDSWIEYRIRQLIHSNYLAYEGDLQSMGMYKIKVKNQFD</sequence>
<dbReference type="RefSeq" id="WP_104058527.1">
    <property type="nucleotide sequence ID" value="NZ_PREZ01000005.1"/>
</dbReference>
<evidence type="ECO:0000313" key="4">
    <source>
        <dbReference type="Proteomes" id="UP000239047"/>
    </source>
</evidence>
<name>A0A2S5G9D7_9BACL</name>
<dbReference type="AlphaFoldDB" id="A0A2S5G9D7"/>
<dbReference type="Pfam" id="PF08874">
    <property type="entry name" value="DUF1835"/>
    <property type="match status" value="1"/>
</dbReference>
<dbReference type="Pfam" id="PF12395">
    <property type="entry name" value="DUF3658"/>
    <property type="match status" value="1"/>
</dbReference>
<gene>
    <name evidence="3" type="ORF">C4B60_13375</name>
</gene>
<evidence type="ECO:0000259" key="1">
    <source>
        <dbReference type="Pfam" id="PF08874"/>
    </source>
</evidence>
<dbReference type="EMBL" id="PREZ01000005">
    <property type="protein sequence ID" value="PPA69534.1"/>
    <property type="molecule type" value="Genomic_DNA"/>
</dbReference>
<comment type="caution">
    <text evidence="3">The sequence shown here is derived from an EMBL/GenBank/DDBJ whole genome shotgun (WGS) entry which is preliminary data.</text>
</comment>
<keyword evidence="4" id="KW-1185">Reference proteome</keyword>
<accession>A0A2S5G9D7</accession>
<evidence type="ECO:0000259" key="2">
    <source>
        <dbReference type="Pfam" id="PF12395"/>
    </source>
</evidence>
<evidence type="ECO:0000313" key="3">
    <source>
        <dbReference type="EMBL" id="PPA69534.1"/>
    </source>
</evidence>
<evidence type="ECO:0008006" key="5">
    <source>
        <dbReference type="Google" id="ProtNLM"/>
    </source>
</evidence>
<dbReference type="Proteomes" id="UP000239047">
    <property type="component" value="Unassembled WGS sequence"/>
</dbReference>
<dbReference type="InterPro" id="IPR014973">
    <property type="entry name" value="DUF1835"/>
</dbReference>
<proteinExistence type="predicted"/>
<reference evidence="3 4" key="1">
    <citation type="submission" date="2018-02" db="EMBL/GenBank/DDBJ databases">
        <title>Jeotgalibacillus proteolyticum sp. nov. a protease producing bacterium isolated from ocean sediments of Laizhou Bay.</title>
        <authorList>
            <person name="Li Y."/>
        </authorList>
    </citation>
    <scope>NUCLEOTIDE SEQUENCE [LARGE SCALE GENOMIC DNA]</scope>
    <source>
        <strain evidence="3 4">22-7</strain>
    </source>
</reference>
<dbReference type="InterPro" id="IPR022123">
    <property type="entry name" value="DUF3658"/>
</dbReference>
<feature type="domain" description="DUF1835" evidence="1">
    <location>
        <begin position="13"/>
        <end position="131"/>
    </location>
</feature>
<feature type="domain" description="DUF3658" evidence="2">
    <location>
        <begin position="169"/>
        <end position="276"/>
    </location>
</feature>
<dbReference type="OrthoDB" id="343110at2"/>